<dbReference type="PANTHER" id="PTHR43141:SF4">
    <property type="entry name" value="CYTOCHROME BD2 SUBUNIT II"/>
    <property type="match status" value="1"/>
</dbReference>
<dbReference type="Proteomes" id="UP000197535">
    <property type="component" value="Unassembled WGS sequence"/>
</dbReference>
<evidence type="ECO:0000313" key="8">
    <source>
        <dbReference type="EMBL" id="OWW21977.1"/>
    </source>
</evidence>
<dbReference type="NCBIfam" id="TIGR00203">
    <property type="entry name" value="cydB"/>
    <property type="match status" value="1"/>
</dbReference>
<sequence length="337" mass="36978">MSNLEYTLPVIWALLIGLSVALYVVLDGFDLGIGILFPFFRQEAERDLVMNSVAPFWDGNETWLVMGGVGLWVAFPKAYAIVLPAVYLPVIVMLLALIFRGVAFEFRWVAKPHHHAWDVAFAAGSTVAAFAQGVVLGALLQEIRVEGGSFAGGALDWLTPFSIMCGIALVVGYGLLGATWLMMKTGGDVETHARRIGIPLLFGLLACIVVVSIWTPLEIERIAQRWFSIPNFYLLSQVPLATLLLAWLCWRGIRKGYAITPFASAVGLFLLAYAGLVISNAPYLVPPSVTLWDAAAHPSSQVFFLIGASILMPLILVYFVFVFWLFRGKLKPGEGYH</sequence>
<feature type="transmembrane region" description="Helical" evidence="7">
    <location>
        <begin position="229"/>
        <end position="250"/>
    </location>
</feature>
<dbReference type="GO" id="GO:0005886">
    <property type="term" value="C:plasma membrane"/>
    <property type="evidence" value="ECO:0007669"/>
    <property type="project" value="UniProtKB-SubCell"/>
</dbReference>
<organism evidence="8 9">
    <name type="scientific">Noviherbaspirillum denitrificans</name>
    <dbReference type="NCBI Taxonomy" id="1968433"/>
    <lineage>
        <taxon>Bacteria</taxon>
        <taxon>Pseudomonadati</taxon>
        <taxon>Pseudomonadota</taxon>
        <taxon>Betaproteobacteria</taxon>
        <taxon>Burkholderiales</taxon>
        <taxon>Oxalobacteraceae</taxon>
        <taxon>Noviherbaspirillum</taxon>
    </lineage>
</organism>
<dbReference type="GO" id="GO:0019646">
    <property type="term" value="P:aerobic electron transport chain"/>
    <property type="evidence" value="ECO:0007669"/>
    <property type="project" value="TreeGrafter"/>
</dbReference>
<keyword evidence="4 7" id="KW-0812">Transmembrane</keyword>
<name>A0A254TIE2_9BURK</name>
<evidence type="ECO:0000256" key="1">
    <source>
        <dbReference type="ARBA" id="ARBA00004651"/>
    </source>
</evidence>
<dbReference type="PANTHER" id="PTHR43141">
    <property type="entry name" value="CYTOCHROME BD2 SUBUNIT II"/>
    <property type="match status" value="1"/>
</dbReference>
<comment type="caution">
    <text evidence="8">The sequence shown here is derived from an EMBL/GenBank/DDBJ whole genome shotgun (WGS) entry which is preliminary data.</text>
</comment>
<reference evidence="8 9" key="1">
    <citation type="submission" date="2016-02" db="EMBL/GenBank/DDBJ databases">
        <authorList>
            <person name="Wen L."/>
            <person name="He K."/>
            <person name="Yang H."/>
        </authorList>
    </citation>
    <scope>NUCLEOTIDE SEQUENCE [LARGE SCALE GENOMIC DNA]</scope>
    <source>
        <strain evidence="8 9">TSA40</strain>
    </source>
</reference>
<feature type="transmembrane region" description="Helical" evidence="7">
    <location>
        <begin position="262"/>
        <end position="283"/>
    </location>
</feature>
<dbReference type="EMBL" id="LSTO01000001">
    <property type="protein sequence ID" value="OWW21977.1"/>
    <property type="molecule type" value="Genomic_DNA"/>
</dbReference>
<feature type="transmembrane region" description="Helical" evidence="7">
    <location>
        <begin position="119"/>
        <end position="141"/>
    </location>
</feature>
<accession>A0A254TIE2</accession>
<comment type="similarity">
    <text evidence="2">Belongs to the cytochrome ubiquinol oxidase subunit 2 family.</text>
</comment>
<proteinExistence type="inferred from homology"/>
<evidence type="ECO:0000256" key="4">
    <source>
        <dbReference type="ARBA" id="ARBA00022692"/>
    </source>
</evidence>
<evidence type="ECO:0000256" key="2">
    <source>
        <dbReference type="ARBA" id="ARBA00007543"/>
    </source>
</evidence>
<keyword evidence="9" id="KW-1185">Reference proteome</keyword>
<feature type="transmembrane region" description="Helical" evidence="7">
    <location>
        <begin position="195"/>
        <end position="217"/>
    </location>
</feature>
<evidence type="ECO:0000256" key="5">
    <source>
        <dbReference type="ARBA" id="ARBA00022989"/>
    </source>
</evidence>
<feature type="transmembrane region" description="Helical" evidence="7">
    <location>
        <begin position="12"/>
        <end position="40"/>
    </location>
</feature>
<feature type="transmembrane region" description="Helical" evidence="7">
    <location>
        <begin position="161"/>
        <end position="183"/>
    </location>
</feature>
<evidence type="ECO:0000313" key="9">
    <source>
        <dbReference type="Proteomes" id="UP000197535"/>
    </source>
</evidence>
<feature type="transmembrane region" description="Helical" evidence="7">
    <location>
        <begin position="303"/>
        <end position="326"/>
    </location>
</feature>
<evidence type="ECO:0000256" key="6">
    <source>
        <dbReference type="ARBA" id="ARBA00023136"/>
    </source>
</evidence>
<dbReference type="RefSeq" id="WP_088708811.1">
    <property type="nucleotide sequence ID" value="NZ_LSTO01000001.1"/>
</dbReference>
<keyword evidence="3" id="KW-1003">Cell membrane</keyword>
<keyword evidence="5 7" id="KW-1133">Transmembrane helix</keyword>
<protein>
    <submittedName>
        <fullName evidence="8">Ubiquinol oxidase subunit II</fullName>
    </submittedName>
</protein>
<dbReference type="GO" id="GO:0016682">
    <property type="term" value="F:oxidoreductase activity, acting on diphenols and related substances as donors, oxygen as acceptor"/>
    <property type="evidence" value="ECO:0007669"/>
    <property type="project" value="TreeGrafter"/>
</dbReference>
<dbReference type="GO" id="GO:0009055">
    <property type="term" value="F:electron transfer activity"/>
    <property type="evidence" value="ECO:0007669"/>
    <property type="project" value="TreeGrafter"/>
</dbReference>
<feature type="transmembrane region" description="Helical" evidence="7">
    <location>
        <begin position="78"/>
        <end position="99"/>
    </location>
</feature>
<dbReference type="GO" id="GO:0070069">
    <property type="term" value="C:cytochrome complex"/>
    <property type="evidence" value="ECO:0007669"/>
    <property type="project" value="TreeGrafter"/>
</dbReference>
<dbReference type="AlphaFoldDB" id="A0A254TIE2"/>
<dbReference type="InterPro" id="IPR003317">
    <property type="entry name" value="Cyt-d_oxidase_su2"/>
</dbReference>
<comment type="subcellular location">
    <subcellularLocation>
        <location evidence="1">Cell membrane</location>
        <topology evidence="1">Multi-pass membrane protein</topology>
    </subcellularLocation>
</comment>
<evidence type="ECO:0000256" key="3">
    <source>
        <dbReference type="ARBA" id="ARBA00022475"/>
    </source>
</evidence>
<dbReference type="Pfam" id="PF02322">
    <property type="entry name" value="Cyt_bd_oxida_II"/>
    <property type="match status" value="1"/>
</dbReference>
<keyword evidence="6 7" id="KW-0472">Membrane</keyword>
<dbReference type="OrthoDB" id="9776710at2"/>
<gene>
    <name evidence="8" type="ORF">AYR66_23295</name>
</gene>
<evidence type="ECO:0000256" key="7">
    <source>
        <dbReference type="SAM" id="Phobius"/>
    </source>
</evidence>